<comment type="caution">
    <text evidence="1">The sequence shown here is derived from an EMBL/GenBank/DDBJ whole genome shotgun (WGS) entry which is preliminary data.</text>
</comment>
<protein>
    <submittedName>
        <fullName evidence="1">Uncharacterized protein</fullName>
    </submittedName>
</protein>
<proteinExistence type="predicted"/>
<dbReference type="EMBL" id="WJZX01000006">
    <property type="protein sequence ID" value="MCF5654118.1"/>
    <property type="molecule type" value="Genomic_DNA"/>
</dbReference>
<dbReference type="AlphaFoldDB" id="A0AAP2RYC4"/>
<dbReference type="Proteomes" id="UP000814126">
    <property type="component" value="Unassembled WGS sequence"/>
</dbReference>
<dbReference type="RefSeq" id="WP_157225357.1">
    <property type="nucleotide sequence ID" value="NZ_CP142150.1"/>
</dbReference>
<name>A0AAP2RYC4_9PSED</name>
<evidence type="ECO:0000313" key="1">
    <source>
        <dbReference type="EMBL" id="MCF5654118.1"/>
    </source>
</evidence>
<evidence type="ECO:0000313" key="2">
    <source>
        <dbReference type="Proteomes" id="UP000814126"/>
    </source>
</evidence>
<accession>A0AAP2RYC4</accession>
<gene>
    <name evidence="1" type="ORF">GIV46_03705</name>
</gene>
<sequence length="61" mass="6552">MTGLRRSGCGSWLACDGIDRVFLMHRGVCIAGKPAPTEKQVQVEETAFDLLGFGFGFGFGL</sequence>
<reference evidence="1" key="1">
    <citation type="submission" date="2019-11" db="EMBL/GenBank/DDBJ databases">
        <title>Epiphytic Pseudomonas syringae from cherry orchards.</title>
        <authorList>
            <person name="Hulin M.T."/>
        </authorList>
    </citation>
    <scope>NUCLEOTIDE SEQUENCE</scope>
    <source>
        <strain evidence="1">PA-2-1F</strain>
    </source>
</reference>
<organism evidence="1 2">
    <name type="scientific">Pseudomonas poae</name>
    <dbReference type="NCBI Taxonomy" id="200451"/>
    <lineage>
        <taxon>Bacteria</taxon>
        <taxon>Pseudomonadati</taxon>
        <taxon>Pseudomonadota</taxon>
        <taxon>Gammaproteobacteria</taxon>
        <taxon>Pseudomonadales</taxon>
        <taxon>Pseudomonadaceae</taxon>
        <taxon>Pseudomonas</taxon>
    </lineage>
</organism>
<dbReference type="GeneID" id="45490847"/>